<dbReference type="PANTHER" id="PTHR45705">
    <property type="entry name" value="FI20236P1"/>
    <property type="match status" value="1"/>
</dbReference>
<evidence type="ECO:0000313" key="9">
    <source>
        <dbReference type="Proteomes" id="UP000050741"/>
    </source>
</evidence>
<protein>
    <submittedName>
        <fullName evidence="10">Arf-GAP domain-containing protein</fullName>
    </submittedName>
</protein>
<dbReference type="SMART" id="SM00105">
    <property type="entry name" value="ArfGap"/>
    <property type="match status" value="1"/>
</dbReference>
<evidence type="ECO:0000259" key="8">
    <source>
        <dbReference type="PROSITE" id="PS50115"/>
    </source>
</evidence>
<keyword evidence="3 5" id="KW-0863">Zinc-finger</keyword>
<keyword evidence="9" id="KW-1185">Reference proteome</keyword>
<dbReference type="InterPro" id="IPR044732">
    <property type="entry name" value="ArfGAP_SMAP1-like"/>
</dbReference>
<dbReference type="InterPro" id="IPR001164">
    <property type="entry name" value="ArfGAP_dom"/>
</dbReference>
<evidence type="ECO:0000256" key="2">
    <source>
        <dbReference type="ARBA" id="ARBA00022723"/>
    </source>
</evidence>
<evidence type="ECO:0000256" key="4">
    <source>
        <dbReference type="ARBA" id="ARBA00022833"/>
    </source>
</evidence>
<feature type="region of interest" description="Disordered" evidence="7">
    <location>
        <begin position="152"/>
        <end position="173"/>
    </location>
</feature>
<keyword evidence="6" id="KW-0175">Coiled coil</keyword>
<dbReference type="CDD" id="cd08839">
    <property type="entry name" value="ArfGap_SMAP"/>
    <property type="match status" value="1"/>
</dbReference>
<accession>A0A183BU74</accession>
<name>A0A183BU74_GLOPA</name>
<sequence length="328" mass="36354">MRKLKAAEATKKAEAERLQSFLQEMLKEDENKYCADCEAKQPRWASWNLGVFLCIRCAGLHRNLGVHVSKVKSVTLDSWTPDQIQSMRVMGNAKARAVFECELPPMFRRPQTDQSLEAFIRAKYETKRYIMKDWEPPRIDVADLPPSATAASLAKKATTKPSTHLANTSDKDDSLFGPFSTAAAAVADPGISSSQHEQQLIDVFTPAVDETKVVGIDDLFGAAQSAPNLSAKTAPEETKAQNLLELIDFSASQPQLNNHHPFQTASEPPPAVQQSKDDTKMSTDQILALFGALGDRPQFSHTAQIFLHSLTLQYEQYGRRVAKFADAY</sequence>
<dbReference type="GO" id="GO:0008270">
    <property type="term" value="F:zinc ion binding"/>
    <property type="evidence" value="ECO:0007669"/>
    <property type="project" value="UniProtKB-KW"/>
</dbReference>
<dbReference type="Proteomes" id="UP000050741">
    <property type="component" value="Unassembled WGS sequence"/>
</dbReference>
<dbReference type="PANTHER" id="PTHR45705:SF1">
    <property type="entry name" value="FI20236P1"/>
    <property type="match status" value="1"/>
</dbReference>
<feature type="domain" description="Arf-GAP" evidence="8">
    <location>
        <begin position="19"/>
        <end position="137"/>
    </location>
</feature>
<feature type="coiled-coil region" evidence="6">
    <location>
        <begin position="4"/>
        <end position="32"/>
    </location>
</feature>
<dbReference type="InterPro" id="IPR051718">
    <property type="entry name" value="ARF_GTPase-activating"/>
</dbReference>
<proteinExistence type="predicted"/>
<organism evidence="9 10">
    <name type="scientific">Globodera pallida</name>
    <name type="common">Potato cyst nematode worm</name>
    <name type="synonym">Heterodera pallida</name>
    <dbReference type="NCBI Taxonomy" id="36090"/>
    <lineage>
        <taxon>Eukaryota</taxon>
        <taxon>Metazoa</taxon>
        <taxon>Ecdysozoa</taxon>
        <taxon>Nematoda</taxon>
        <taxon>Chromadorea</taxon>
        <taxon>Rhabditida</taxon>
        <taxon>Tylenchina</taxon>
        <taxon>Tylenchomorpha</taxon>
        <taxon>Tylenchoidea</taxon>
        <taxon>Heteroderidae</taxon>
        <taxon>Heteroderinae</taxon>
        <taxon>Globodera</taxon>
    </lineage>
</organism>
<dbReference type="SUPFAM" id="SSF57863">
    <property type="entry name" value="ArfGap/RecO-like zinc finger"/>
    <property type="match status" value="1"/>
</dbReference>
<dbReference type="PRINTS" id="PR00405">
    <property type="entry name" value="REVINTRACTNG"/>
</dbReference>
<dbReference type="InterPro" id="IPR037278">
    <property type="entry name" value="ARFGAP/RecO"/>
</dbReference>
<feature type="compositionally biased region" description="Low complexity" evidence="7">
    <location>
        <begin position="152"/>
        <end position="163"/>
    </location>
</feature>
<feature type="compositionally biased region" description="Polar residues" evidence="7">
    <location>
        <begin position="255"/>
        <end position="266"/>
    </location>
</feature>
<keyword evidence="1" id="KW-0343">GTPase activation</keyword>
<keyword evidence="2" id="KW-0479">Metal-binding</keyword>
<dbReference type="WBParaSite" id="GPLIN_000416000">
    <property type="protein sequence ID" value="GPLIN_000416000"/>
    <property type="gene ID" value="GPLIN_000416000"/>
</dbReference>
<evidence type="ECO:0000256" key="6">
    <source>
        <dbReference type="SAM" id="Coils"/>
    </source>
</evidence>
<evidence type="ECO:0000256" key="7">
    <source>
        <dbReference type="SAM" id="MobiDB-lite"/>
    </source>
</evidence>
<dbReference type="FunFam" id="1.10.220.150:FF:000009">
    <property type="entry name" value="stromal membrane-associated protein 1 isoform X1"/>
    <property type="match status" value="1"/>
</dbReference>
<evidence type="ECO:0000256" key="3">
    <source>
        <dbReference type="ARBA" id="ARBA00022771"/>
    </source>
</evidence>
<dbReference type="AlphaFoldDB" id="A0A183BU74"/>
<reference evidence="10" key="2">
    <citation type="submission" date="2016-06" db="UniProtKB">
        <authorList>
            <consortium name="WormBaseParasite"/>
        </authorList>
    </citation>
    <scope>IDENTIFICATION</scope>
</reference>
<dbReference type="Gene3D" id="1.10.220.150">
    <property type="entry name" value="Arf GTPase activating protein"/>
    <property type="match status" value="1"/>
</dbReference>
<dbReference type="InterPro" id="IPR038508">
    <property type="entry name" value="ArfGAP_dom_sf"/>
</dbReference>
<dbReference type="GO" id="GO:0005737">
    <property type="term" value="C:cytoplasm"/>
    <property type="evidence" value="ECO:0007669"/>
    <property type="project" value="TreeGrafter"/>
</dbReference>
<evidence type="ECO:0000256" key="5">
    <source>
        <dbReference type="PROSITE-ProRule" id="PRU00288"/>
    </source>
</evidence>
<dbReference type="GO" id="GO:0005096">
    <property type="term" value="F:GTPase activator activity"/>
    <property type="evidence" value="ECO:0007669"/>
    <property type="project" value="UniProtKB-KW"/>
</dbReference>
<evidence type="ECO:0000256" key="1">
    <source>
        <dbReference type="ARBA" id="ARBA00022468"/>
    </source>
</evidence>
<dbReference type="Pfam" id="PF01412">
    <property type="entry name" value="ArfGap"/>
    <property type="match status" value="1"/>
</dbReference>
<evidence type="ECO:0000313" key="10">
    <source>
        <dbReference type="WBParaSite" id="GPLIN_000416000"/>
    </source>
</evidence>
<feature type="region of interest" description="Disordered" evidence="7">
    <location>
        <begin position="255"/>
        <end position="279"/>
    </location>
</feature>
<dbReference type="PROSITE" id="PS50115">
    <property type="entry name" value="ARFGAP"/>
    <property type="match status" value="1"/>
</dbReference>
<reference evidence="9" key="1">
    <citation type="submission" date="2014-05" db="EMBL/GenBank/DDBJ databases">
        <title>The genome and life-stage specific transcriptomes of Globodera pallida elucidate key aspects of plant parasitism by a cyst nematode.</title>
        <authorList>
            <person name="Cotton J.A."/>
            <person name="Lilley C.J."/>
            <person name="Jones L.M."/>
            <person name="Kikuchi T."/>
            <person name="Reid A.J."/>
            <person name="Thorpe P."/>
            <person name="Tsai I.J."/>
            <person name="Beasley H."/>
            <person name="Blok V."/>
            <person name="Cock P.J.A."/>
            <person name="Van den Akker S.E."/>
            <person name="Holroyd N."/>
            <person name="Hunt M."/>
            <person name="Mantelin S."/>
            <person name="Naghra H."/>
            <person name="Pain A."/>
            <person name="Palomares-Rius J.E."/>
            <person name="Zarowiecki M."/>
            <person name="Berriman M."/>
            <person name="Jones J.T."/>
            <person name="Urwin P.E."/>
        </authorList>
    </citation>
    <scope>NUCLEOTIDE SEQUENCE [LARGE SCALE GENOMIC DNA]</scope>
    <source>
        <strain evidence="9">Lindley</strain>
    </source>
</reference>
<keyword evidence="4" id="KW-0862">Zinc</keyword>